<evidence type="ECO:0000256" key="7">
    <source>
        <dbReference type="ARBA" id="ARBA00022723"/>
    </source>
</evidence>
<dbReference type="GO" id="GO:0005506">
    <property type="term" value="F:iron ion binding"/>
    <property type="evidence" value="ECO:0007669"/>
    <property type="project" value="InterPro"/>
</dbReference>
<keyword evidence="10" id="KW-0408">Iron</keyword>
<dbReference type="VEuPathDB" id="FungiDB:CC1G_03738"/>
<dbReference type="PANTHER" id="PTHR24305:SF166">
    <property type="entry name" value="CYTOCHROME P450 12A4, MITOCHONDRIAL-RELATED"/>
    <property type="match status" value="1"/>
</dbReference>
<evidence type="ECO:0000313" key="14">
    <source>
        <dbReference type="EMBL" id="EAU92951.1"/>
    </source>
</evidence>
<proteinExistence type="inferred from homology"/>
<dbReference type="KEGG" id="cci:CC1G_03738"/>
<dbReference type="InParanoid" id="A8N271"/>
<evidence type="ECO:0000313" key="15">
    <source>
        <dbReference type="Proteomes" id="UP000001861"/>
    </source>
</evidence>
<evidence type="ECO:0000256" key="12">
    <source>
        <dbReference type="ARBA" id="ARBA00023136"/>
    </source>
</evidence>
<dbReference type="PRINTS" id="PR00385">
    <property type="entry name" value="P450"/>
</dbReference>
<comment type="cofactor">
    <cofactor evidence="1">
        <name>heme</name>
        <dbReference type="ChEBI" id="CHEBI:30413"/>
    </cofactor>
</comment>
<dbReference type="GO" id="GO:0004497">
    <property type="term" value="F:monooxygenase activity"/>
    <property type="evidence" value="ECO:0007669"/>
    <property type="project" value="UniProtKB-KW"/>
</dbReference>
<dbReference type="Pfam" id="PF00067">
    <property type="entry name" value="p450"/>
    <property type="match status" value="2"/>
</dbReference>
<evidence type="ECO:0000256" key="5">
    <source>
        <dbReference type="ARBA" id="ARBA00022617"/>
    </source>
</evidence>
<dbReference type="OrthoDB" id="1470350at2759"/>
<protein>
    <submittedName>
        <fullName evidence="14">Cytochrome P450</fullName>
    </submittedName>
</protein>
<dbReference type="EMBL" id="AACS02000001">
    <property type="protein sequence ID" value="EAU92951.1"/>
    <property type="molecule type" value="Genomic_DNA"/>
</dbReference>
<dbReference type="CDD" id="cd11069">
    <property type="entry name" value="CYP_FUM15-like"/>
    <property type="match status" value="1"/>
</dbReference>
<keyword evidence="12 13" id="KW-0472">Membrane</keyword>
<keyword evidence="11" id="KW-0503">Monooxygenase</keyword>
<dbReference type="InterPro" id="IPR036396">
    <property type="entry name" value="Cyt_P450_sf"/>
</dbReference>
<feature type="transmembrane region" description="Helical" evidence="13">
    <location>
        <begin position="12"/>
        <end position="37"/>
    </location>
</feature>
<evidence type="ECO:0000256" key="13">
    <source>
        <dbReference type="SAM" id="Phobius"/>
    </source>
</evidence>
<accession>A8N271</accession>
<dbReference type="GO" id="GO:0016705">
    <property type="term" value="F:oxidoreductase activity, acting on paired donors, with incorporation or reduction of molecular oxygen"/>
    <property type="evidence" value="ECO:0007669"/>
    <property type="project" value="InterPro"/>
</dbReference>
<evidence type="ECO:0000256" key="11">
    <source>
        <dbReference type="ARBA" id="ARBA00023033"/>
    </source>
</evidence>
<comment type="caution">
    <text evidence="14">The sequence shown here is derived from an EMBL/GenBank/DDBJ whole genome shotgun (WGS) entry which is preliminary data.</text>
</comment>
<evidence type="ECO:0000256" key="9">
    <source>
        <dbReference type="ARBA" id="ARBA00023002"/>
    </source>
</evidence>
<organism evidence="14 15">
    <name type="scientific">Coprinopsis cinerea (strain Okayama-7 / 130 / ATCC MYA-4618 / FGSC 9003)</name>
    <name type="common">Inky cap fungus</name>
    <name type="synonym">Hormographiella aspergillata</name>
    <dbReference type="NCBI Taxonomy" id="240176"/>
    <lineage>
        <taxon>Eukaryota</taxon>
        <taxon>Fungi</taxon>
        <taxon>Dikarya</taxon>
        <taxon>Basidiomycota</taxon>
        <taxon>Agaricomycotina</taxon>
        <taxon>Agaricomycetes</taxon>
        <taxon>Agaricomycetidae</taxon>
        <taxon>Agaricales</taxon>
        <taxon>Agaricineae</taxon>
        <taxon>Psathyrellaceae</taxon>
        <taxon>Coprinopsis</taxon>
    </lineage>
</organism>
<sequence>MAVLSHSFLVLLRALGLAIGLVLLRGVVWLANMLLWAPLFDPLQKLPGPTGAFFESHLAQASNPQDSPDSYEEWRRAHGDTVRFHGFGKHDYRLLSFDFRAITHVLTSPVYEKPWQTRYYLSKLIGRGIFSTEGHEHKMQRKLISPAFSSQVVKNLSPIFLDKAEQLCDIWDGEISAQGVDSGKTVLNVAHWLSRTTFDIIGLGGFDYSFNSLEDESEPIHMAFRRMFRTTDNGIGLRDIVEMYFPIINSLWPDEAYKTVRESRQLIGEAGERIISQKRERILAEGKDFSSKDILSLLIKANMSTDPSSQLSDKDLLDQCTTFLLAGSDSSSVAMSWCLHLLATHPDVQNQLYDEVCTAAKASKVYDEYDSDHSDDSGFAEEPQLRSQAATSRARTAFLDAIESLPYLNGVVKETLRLYPPVHSTIRVATVDDEIPLSKPMTMPDGSKASSVKIAKGSYVHIPIEGVNNAEDIWGSDVNEFKPTRWIKLPAAVTSNFPGLGNLMTFGYGPSSCVGSKFTVSELKIIIATLVSRFEFTPAEGAKINKYNCIITRPYIEGRWAEGTQLPVQVQRRCP</sequence>
<dbReference type="InterPro" id="IPR001128">
    <property type="entry name" value="Cyt_P450"/>
</dbReference>
<keyword evidence="15" id="KW-1185">Reference proteome</keyword>
<keyword evidence="7" id="KW-0479">Metal-binding</keyword>
<dbReference type="STRING" id="240176.A8N271"/>
<evidence type="ECO:0000256" key="4">
    <source>
        <dbReference type="ARBA" id="ARBA00010617"/>
    </source>
</evidence>
<comment type="subcellular location">
    <subcellularLocation>
        <location evidence="2">Membrane</location>
    </subcellularLocation>
</comment>
<evidence type="ECO:0000256" key="8">
    <source>
        <dbReference type="ARBA" id="ARBA00022989"/>
    </source>
</evidence>
<keyword evidence="6 13" id="KW-0812">Transmembrane</keyword>
<comment type="pathway">
    <text evidence="3">Secondary metabolite biosynthesis; terpenoid biosynthesis.</text>
</comment>
<dbReference type="GO" id="GO:0016020">
    <property type="term" value="C:membrane"/>
    <property type="evidence" value="ECO:0007669"/>
    <property type="project" value="UniProtKB-SubCell"/>
</dbReference>
<evidence type="ECO:0000256" key="1">
    <source>
        <dbReference type="ARBA" id="ARBA00001971"/>
    </source>
</evidence>
<dbReference type="GO" id="GO:0020037">
    <property type="term" value="F:heme binding"/>
    <property type="evidence" value="ECO:0007669"/>
    <property type="project" value="InterPro"/>
</dbReference>
<gene>
    <name evidence="14" type="ORF">CC1G_03738</name>
</gene>
<reference evidence="14 15" key="1">
    <citation type="journal article" date="2010" name="Proc. Natl. Acad. Sci. U.S.A.">
        <title>Insights into evolution of multicellular fungi from the assembled chromosomes of the mushroom Coprinopsis cinerea (Coprinus cinereus).</title>
        <authorList>
            <person name="Stajich J.E."/>
            <person name="Wilke S.K."/>
            <person name="Ahren D."/>
            <person name="Au C.H."/>
            <person name="Birren B.W."/>
            <person name="Borodovsky M."/>
            <person name="Burns C."/>
            <person name="Canback B."/>
            <person name="Casselton L.A."/>
            <person name="Cheng C.K."/>
            <person name="Deng J."/>
            <person name="Dietrich F.S."/>
            <person name="Fargo D.C."/>
            <person name="Farman M.L."/>
            <person name="Gathman A.C."/>
            <person name="Goldberg J."/>
            <person name="Guigo R."/>
            <person name="Hoegger P.J."/>
            <person name="Hooker J.B."/>
            <person name="Huggins A."/>
            <person name="James T.Y."/>
            <person name="Kamada T."/>
            <person name="Kilaru S."/>
            <person name="Kodira C."/>
            <person name="Kues U."/>
            <person name="Kupfer D."/>
            <person name="Kwan H.S."/>
            <person name="Lomsadze A."/>
            <person name="Li W."/>
            <person name="Lilly W.W."/>
            <person name="Ma L.J."/>
            <person name="Mackey A.J."/>
            <person name="Manning G."/>
            <person name="Martin F."/>
            <person name="Muraguchi H."/>
            <person name="Natvig D.O."/>
            <person name="Palmerini H."/>
            <person name="Ramesh M.A."/>
            <person name="Rehmeyer C.J."/>
            <person name="Roe B.A."/>
            <person name="Shenoy N."/>
            <person name="Stanke M."/>
            <person name="Ter-Hovhannisyan V."/>
            <person name="Tunlid A."/>
            <person name="Velagapudi R."/>
            <person name="Vision T.J."/>
            <person name="Zeng Q."/>
            <person name="Zolan M.E."/>
            <person name="Pukkila P.J."/>
        </authorList>
    </citation>
    <scope>NUCLEOTIDE SEQUENCE [LARGE SCALE GENOMIC DNA]</scope>
    <source>
        <strain evidence="15">Okayama-7 / 130 / ATCC MYA-4618 / FGSC 9003</strain>
    </source>
</reference>
<evidence type="ECO:0000256" key="3">
    <source>
        <dbReference type="ARBA" id="ARBA00004721"/>
    </source>
</evidence>
<evidence type="ECO:0000256" key="10">
    <source>
        <dbReference type="ARBA" id="ARBA00023004"/>
    </source>
</evidence>
<dbReference type="OMA" id="CDVFAEN"/>
<comment type="similarity">
    <text evidence="4">Belongs to the cytochrome P450 family.</text>
</comment>
<dbReference type="eggNOG" id="KOG0157">
    <property type="taxonomic scope" value="Eukaryota"/>
</dbReference>
<dbReference type="SUPFAM" id="SSF48264">
    <property type="entry name" value="Cytochrome P450"/>
    <property type="match status" value="1"/>
</dbReference>
<dbReference type="AlphaFoldDB" id="A8N271"/>
<keyword evidence="8 13" id="KW-1133">Transmembrane helix</keyword>
<evidence type="ECO:0000256" key="6">
    <source>
        <dbReference type="ARBA" id="ARBA00022692"/>
    </source>
</evidence>
<keyword evidence="9" id="KW-0560">Oxidoreductase</keyword>
<name>A8N271_COPC7</name>
<evidence type="ECO:0000256" key="2">
    <source>
        <dbReference type="ARBA" id="ARBA00004370"/>
    </source>
</evidence>
<dbReference type="InterPro" id="IPR050121">
    <property type="entry name" value="Cytochrome_P450_monoxygenase"/>
</dbReference>
<dbReference type="PANTHER" id="PTHR24305">
    <property type="entry name" value="CYTOCHROME P450"/>
    <property type="match status" value="1"/>
</dbReference>
<dbReference type="Proteomes" id="UP000001861">
    <property type="component" value="Unassembled WGS sequence"/>
</dbReference>
<dbReference type="RefSeq" id="XP_001828944.1">
    <property type="nucleotide sequence ID" value="XM_001828892.1"/>
</dbReference>
<dbReference type="Gene3D" id="1.10.630.10">
    <property type="entry name" value="Cytochrome P450"/>
    <property type="match status" value="1"/>
</dbReference>
<dbReference type="GeneID" id="6005370"/>
<keyword evidence="5" id="KW-0349">Heme</keyword>